<dbReference type="OrthoDB" id="3454650at2"/>
<keyword evidence="1" id="KW-0732">Signal</keyword>
<feature type="signal peptide" evidence="1">
    <location>
        <begin position="1"/>
        <end position="26"/>
    </location>
</feature>
<organism evidence="2 3">
    <name type="scientific">Saccharopolyspora terrae</name>
    <dbReference type="NCBI Taxonomy" id="2530384"/>
    <lineage>
        <taxon>Bacteria</taxon>
        <taxon>Bacillati</taxon>
        <taxon>Actinomycetota</taxon>
        <taxon>Actinomycetes</taxon>
        <taxon>Pseudonocardiales</taxon>
        <taxon>Pseudonocardiaceae</taxon>
        <taxon>Saccharopolyspora</taxon>
    </lineage>
</organism>
<proteinExistence type="predicted"/>
<sequence>MLKRIGIITPLVAATALVGGVAGAQATWTAEPFPQRPGLSSAISTASSGGGETWAFGSYGQAGGTSSTSQAYRRGADGSWAEVPVPPIGHLVSSAVAGPNDAWAVGWGYKNTAGALLRWDGAAWTEVPVDVPGATRVRPDDVVAVGDEVWLIGKGYDDGQEPRQHSFAKRWDGAAWQDLPLPEPANEATLGAIGGGPDDLWIAGTRGDAAMALHWDGTAWAEGPVPPVEMPENALLEVNDVTARAADDVWISAAARIYDQPEQTEPVLLHWNGAAWSEAPAPDAGAPGEFVHAEGALWNLAETGPLRYDGTTWQAVDGPDEGPVHAGTEVDGRLLGIGSTDPSYEAAPFASIHTG</sequence>
<name>A0A4R4VQF0_9PSEU</name>
<accession>A0A4R4VQF0</accession>
<evidence type="ECO:0000313" key="2">
    <source>
        <dbReference type="EMBL" id="TDD05353.1"/>
    </source>
</evidence>
<dbReference type="AlphaFoldDB" id="A0A4R4VQF0"/>
<gene>
    <name evidence="2" type="ORF">E1181_15325</name>
</gene>
<comment type="caution">
    <text evidence="2">The sequence shown here is derived from an EMBL/GenBank/DDBJ whole genome shotgun (WGS) entry which is preliminary data.</text>
</comment>
<dbReference type="Proteomes" id="UP000295674">
    <property type="component" value="Unassembled WGS sequence"/>
</dbReference>
<reference evidence="2 3" key="1">
    <citation type="submission" date="2019-03" db="EMBL/GenBank/DDBJ databases">
        <title>Draft genome sequences of novel Actinobacteria.</title>
        <authorList>
            <person name="Sahin N."/>
            <person name="Ay H."/>
            <person name="Saygin H."/>
        </authorList>
    </citation>
    <scope>NUCLEOTIDE SEQUENCE [LARGE SCALE GENOMIC DNA]</scope>
    <source>
        <strain evidence="2 3">16K309</strain>
    </source>
</reference>
<feature type="chain" id="PRO_5038547729" evidence="1">
    <location>
        <begin position="27"/>
        <end position="355"/>
    </location>
</feature>
<keyword evidence="3" id="KW-1185">Reference proteome</keyword>
<evidence type="ECO:0000313" key="3">
    <source>
        <dbReference type="Proteomes" id="UP000295674"/>
    </source>
</evidence>
<evidence type="ECO:0000256" key="1">
    <source>
        <dbReference type="SAM" id="SignalP"/>
    </source>
</evidence>
<dbReference type="EMBL" id="SMKS01000024">
    <property type="protein sequence ID" value="TDD05353.1"/>
    <property type="molecule type" value="Genomic_DNA"/>
</dbReference>
<protein>
    <submittedName>
        <fullName evidence="2">Uncharacterized protein</fullName>
    </submittedName>
</protein>